<feature type="transmembrane region" description="Helical" evidence="6">
    <location>
        <begin position="48"/>
        <end position="72"/>
    </location>
</feature>
<dbReference type="EMBL" id="CP000806">
    <property type="protein sequence ID" value="ACB50626.1"/>
    <property type="molecule type" value="Genomic_DNA"/>
</dbReference>
<keyword evidence="8" id="KW-1185">Reference proteome</keyword>
<protein>
    <recommendedName>
        <fullName evidence="9">EamA domain-containing protein</fullName>
    </recommendedName>
</protein>
<dbReference type="InterPro" id="IPR037185">
    <property type="entry name" value="EmrE-like"/>
</dbReference>
<evidence type="ECO:0000256" key="1">
    <source>
        <dbReference type="ARBA" id="ARBA00004651"/>
    </source>
</evidence>
<dbReference type="Proteomes" id="UP000001203">
    <property type="component" value="Chromosome circular"/>
</dbReference>
<gene>
    <name evidence="7" type="ordered locus">cce_1276</name>
</gene>
<keyword evidence="4 6" id="KW-1133">Transmembrane helix</keyword>
<name>B1WVN9_CROS5</name>
<dbReference type="eggNOG" id="COG2510">
    <property type="taxonomic scope" value="Bacteria"/>
</dbReference>
<proteinExistence type="predicted"/>
<evidence type="ECO:0000256" key="3">
    <source>
        <dbReference type="ARBA" id="ARBA00022692"/>
    </source>
</evidence>
<dbReference type="Gene3D" id="1.10.3730.20">
    <property type="match status" value="2"/>
</dbReference>
<evidence type="ECO:0000256" key="2">
    <source>
        <dbReference type="ARBA" id="ARBA00022475"/>
    </source>
</evidence>
<evidence type="ECO:0000256" key="4">
    <source>
        <dbReference type="ARBA" id="ARBA00022989"/>
    </source>
</evidence>
<keyword evidence="2" id="KW-1003">Cell membrane</keyword>
<feature type="transmembrane region" description="Helical" evidence="6">
    <location>
        <begin position="110"/>
        <end position="128"/>
    </location>
</feature>
<organism evidence="7 8">
    <name type="scientific">Crocosphaera subtropica (strain ATCC 51142 / BH68)</name>
    <name type="common">Cyanothece sp. (strain ATCC 51142)</name>
    <dbReference type="NCBI Taxonomy" id="43989"/>
    <lineage>
        <taxon>Bacteria</taxon>
        <taxon>Bacillati</taxon>
        <taxon>Cyanobacteriota</taxon>
        <taxon>Cyanophyceae</taxon>
        <taxon>Oscillatoriophycideae</taxon>
        <taxon>Chroococcales</taxon>
        <taxon>Aphanothecaceae</taxon>
        <taxon>Crocosphaera</taxon>
        <taxon>Crocosphaera subtropica</taxon>
    </lineage>
</organism>
<evidence type="ECO:0000313" key="8">
    <source>
        <dbReference type="Proteomes" id="UP000001203"/>
    </source>
</evidence>
<dbReference type="PANTHER" id="PTHR30561:SF9">
    <property type="entry name" value="4-AMINO-4-DEOXY-L-ARABINOSE-PHOSPHOUNDECAPRENOL FLIPPASE SUBUNIT ARNF-RELATED"/>
    <property type="match status" value="1"/>
</dbReference>
<dbReference type="SUPFAM" id="SSF103481">
    <property type="entry name" value="Multidrug resistance efflux transporter EmrE"/>
    <property type="match status" value="2"/>
</dbReference>
<keyword evidence="3 6" id="KW-0812">Transmembrane</keyword>
<evidence type="ECO:0000256" key="6">
    <source>
        <dbReference type="SAM" id="Phobius"/>
    </source>
</evidence>
<dbReference type="GO" id="GO:0005886">
    <property type="term" value="C:plasma membrane"/>
    <property type="evidence" value="ECO:0007669"/>
    <property type="project" value="UniProtKB-SubCell"/>
</dbReference>
<reference evidence="7 8" key="1">
    <citation type="journal article" date="2008" name="Proc. Natl. Acad. Sci. U.S.A.">
        <title>The genome of Cyanothece 51142, a unicellular diazotrophic cyanobacterium important in the marine nitrogen cycle.</title>
        <authorList>
            <person name="Welsh E.A."/>
            <person name="Liberton M."/>
            <person name="Stoeckel J."/>
            <person name="Loh T."/>
            <person name="Elvitigala T."/>
            <person name="Wang C."/>
            <person name="Wollam A."/>
            <person name="Fulton R.S."/>
            <person name="Clifton S.W."/>
            <person name="Jacobs J.M."/>
            <person name="Aurora R."/>
            <person name="Ghosh B.K."/>
            <person name="Sherman L.A."/>
            <person name="Smith R.D."/>
            <person name="Wilson R.K."/>
            <person name="Pakrasi H.B."/>
        </authorList>
    </citation>
    <scope>NUCLEOTIDE SEQUENCE [LARGE SCALE GENOMIC DNA]</scope>
    <source>
        <strain evidence="8">ATCC 51142 / BH68</strain>
    </source>
</reference>
<feature type="transmembrane region" description="Helical" evidence="6">
    <location>
        <begin position="84"/>
        <end position="104"/>
    </location>
</feature>
<keyword evidence="5 6" id="KW-0472">Membrane</keyword>
<dbReference type="PANTHER" id="PTHR30561">
    <property type="entry name" value="SMR FAMILY PROTON-DEPENDENT DRUG EFFLUX TRANSPORTER SUGE"/>
    <property type="match status" value="1"/>
</dbReference>
<comment type="subcellular location">
    <subcellularLocation>
        <location evidence="1">Cell membrane</location>
        <topology evidence="1">Multi-pass membrane protein</topology>
    </subcellularLocation>
</comment>
<evidence type="ECO:0000313" key="7">
    <source>
        <dbReference type="EMBL" id="ACB50626.1"/>
    </source>
</evidence>
<accession>B1WVN9</accession>
<dbReference type="STRING" id="43989.cce_1276"/>
<dbReference type="AlphaFoldDB" id="B1WVN9"/>
<feature type="transmembrane region" description="Helical" evidence="6">
    <location>
        <begin position="237"/>
        <end position="257"/>
    </location>
</feature>
<feature type="transmembrane region" description="Helical" evidence="6">
    <location>
        <begin position="211"/>
        <end position="231"/>
    </location>
</feature>
<dbReference type="KEGG" id="cyt:cce_1276"/>
<dbReference type="InterPro" id="IPR000390">
    <property type="entry name" value="Small_drug/metabolite_transptr"/>
</dbReference>
<sequence length="280" mass="30908">MSNHHSTVKTFLLLASLSITQVLGDILLSRGMKDFVGFDFSSPTIIFYLIAHILTNYWILMGLGILVISLSLYLSAISKLDLSYVLPIHASSYVLNGLFAWAILGEDVTGMRWLSTLIISCGVLFVGLSDSQTSQFSEDYHSNIKSRNLPLFFLPFSLAVSKTWLAIMISSVSDASGDVLLALGMKKIGELKKITFLEVTKMVIKVITNPIIISGIACQGIAFFSFISVLSWADISFVRPATALTYIISMLGARFLLKEDIREQKLWGIVLIGLGVFIHR</sequence>
<evidence type="ECO:0008006" key="9">
    <source>
        <dbReference type="Google" id="ProtNLM"/>
    </source>
</evidence>
<dbReference type="GO" id="GO:0022857">
    <property type="term" value="F:transmembrane transporter activity"/>
    <property type="evidence" value="ECO:0007669"/>
    <property type="project" value="InterPro"/>
</dbReference>
<evidence type="ECO:0000256" key="5">
    <source>
        <dbReference type="ARBA" id="ARBA00023136"/>
    </source>
</evidence>
<dbReference type="HOGENOM" id="CLU_992953_0_0_3"/>